<dbReference type="AlphaFoldDB" id="A0AA88KVD9"/>
<proteinExistence type="predicted"/>
<gene>
    <name evidence="1" type="ORF">QYM36_017089</name>
</gene>
<dbReference type="EMBL" id="JAVRJZ010000021">
    <property type="protein sequence ID" value="KAK2704922.1"/>
    <property type="molecule type" value="Genomic_DNA"/>
</dbReference>
<comment type="caution">
    <text evidence="1">The sequence shown here is derived from an EMBL/GenBank/DDBJ whole genome shotgun (WGS) entry which is preliminary data.</text>
</comment>
<evidence type="ECO:0000313" key="2">
    <source>
        <dbReference type="Proteomes" id="UP001187531"/>
    </source>
</evidence>
<name>A0AA88KVD9_ARTSF</name>
<sequence>MPPISLGAFNYVIDKYNFLGIKEAMAENLLDKFAKDNDLRVLEFIFTTFDCKAQRKIAINEIAMIIVKGRKGPDFIVDFDIHDFLQLSEIVCASLIKRKFEGWDSYLNCFYGWVSKNSEERSGTAVEILGMIDIRASEVLKMLESLSLSKRFQGFKLMFEKTLDYVIKRNSTTCQYGQITCSICDFGFTPPYHTATGCNGVHRCRYWNTGDHIPSGNCGLPLMSDDAYR</sequence>
<reference evidence="1" key="1">
    <citation type="submission" date="2023-07" db="EMBL/GenBank/DDBJ databases">
        <title>Chromosome-level genome assembly of Artemia franciscana.</title>
        <authorList>
            <person name="Jo E."/>
        </authorList>
    </citation>
    <scope>NUCLEOTIDE SEQUENCE</scope>
    <source>
        <tissue evidence="1">Whole body</tissue>
    </source>
</reference>
<protein>
    <submittedName>
        <fullName evidence="1">Uncharacterized protein</fullName>
    </submittedName>
</protein>
<evidence type="ECO:0000313" key="1">
    <source>
        <dbReference type="EMBL" id="KAK2704922.1"/>
    </source>
</evidence>
<organism evidence="1 2">
    <name type="scientific">Artemia franciscana</name>
    <name type="common">Brine shrimp</name>
    <name type="synonym">Artemia sanfranciscana</name>
    <dbReference type="NCBI Taxonomy" id="6661"/>
    <lineage>
        <taxon>Eukaryota</taxon>
        <taxon>Metazoa</taxon>
        <taxon>Ecdysozoa</taxon>
        <taxon>Arthropoda</taxon>
        <taxon>Crustacea</taxon>
        <taxon>Branchiopoda</taxon>
        <taxon>Anostraca</taxon>
        <taxon>Artemiidae</taxon>
        <taxon>Artemia</taxon>
    </lineage>
</organism>
<keyword evidence="2" id="KW-1185">Reference proteome</keyword>
<accession>A0AA88KVD9</accession>
<dbReference type="Proteomes" id="UP001187531">
    <property type="component" value="Unassembled WGS sequence"/>
</dbReference>